<dbReference type="SUPFAM" id="SSF69118">
    <property type="entry name" value="AhpD-like"/>
    <property type="match status" value="1"/>
</dbReference>
<keyword evidence="2" id="KW-0560">Oxidoreductase</keyword>
<evidence type="ECO:0000313" key="2">
    <source>
        <dbReference type="EMBL" id="SDF05683.1"/>
    </source>
</evidence>
<dbReference type="InterPro" id="IPR029032">
    <property type="entry name" value="AhpD-like"/>
</dbReference>
<sequence length="157" mass="17317">MTPRLANPYPLAKDGFAAMVALEKAISAGPIEKPLVHLIKLRASQINGCAYCIHMHTTEARREGESEMRLYMTGAWRESSLYSPRERAALAWTEALTRLPETGAPDADWDLVCDQFDETERAWLSLAVGAINVWNRVAVGFRYGHPVEASTGAENAA</sequence>
<comment type="caution">
    <text evidence="2">The sequence shown here is derived from an EMBL/GenBank/DDBJ whole genome shotgun (WGS) entry which is preliminary data.</text>
</comment>
<dbReference type="NCBIfam" id="TIGR00778">
    <property type="entry name" value="ahpD_dom"/>
    <property type="match status" value="1"/>
</dbReference>
<proteinExistence type="predicted"/>
<evidence type="ECO:0000259" key="1">
    <source>
        <dbReference type="Pfam" id="PF02627"/>
    </source>
</evidence>
<dbReference type="AlphaFoldDB" id="A0A8G2EWM2"/>
<name>A0A8G2EWM2_9PROT</name>
<dbReference type="EMBL" id="FNBW01000001">
    <property type="protein sequence ID" value="SDF05683.1"/>
    <property type="molecule type" value="Genomic_DNA"/>
</dbReference>
<keyword evidence="3" id="KW-1185">Reference proteome</keyword>
<dbReference type="InterPro" id="IPR003779">
    <property type="entry name" value="CMD-like"/>
</dbReference>
<organism evidence="2 3">
    <name type="scientific">Thalassobaculum litoreum DSM 18839</name>
    <dbReference type="NCBI Taxonomy" id="1123362"/>
    <lineage>
        <taxon>Bacteria</taxon>
        <taxon>Pseudomonadati</taxon>
        <taxon>Pseudomonadota</taxon>
        <taxon>Alphaproteobacteria</taxon>
        <taxon>Rhodospirillales</taxon>
        <taxon>Thalassobaculaceae</taxon>
        <taxon>Thalassobaculum</taxon>
    </lineage>
</organism>
<keyword evidence="2" id="KW-0575">Peroxidase</keyword>
<dbReference type="InterPro" id="IPR004675">
    <property type="entry name" value="AhpD_core"/>
</dbReference>
<dbReference type="GO" id="GO:0051920">
    <property type="term" value="F:peroxiredoxin activity"/>
    <property type="evidence" value="ECO:0007669"/>
    <property type="project" value="InterPro"/>
</dbReference>
<dbReference type="Pfam" id="PF02627">
    <property type="entry name" value="CMD"/>
    <property type="match status" value="1"/>
</dbReference>
<accession>A0A8G2EWM2</accession>
<dbReference type="Proteomes" id="UP000198615">
    <property type="component" value="Unassembled WGS sequence"/>
</dbReference>
<evidence type="ECO:0000313" key="3">
    <source>
        <dbReference type="Proteomes" id="UP000198615"/>
    </source>
</evidence>
<dbReference type="Gene3D" id="1.20.1290.10">
    <property type="entry name" value="AhpD-like"/>
    <property type="match status" value="1"/>
</dbReference>
<protein>
    <submittedName>
        <fullName evidence="2">Alkylhydroperoxidase AhpD family core domain-containing protein</fullName>
    </submittedName>
</protein>
<feature type="domain" description="Carboxymuconolactone decarboxylase-like" evidence="1">
    <location>
        <begin position="16"/>
        <end position="95"/>
    </location>
</feature>
<dbReference type="RefSeq" id="WP_093147341.1">
    <property type="nucleotide sequence ID" value="NZ_FNBW01000001.1"/>
</dbReference>
<reference evidence="2 3" key="1">
    <citation type="submission" date="2016-10" db="EMBL/GenBank/DDBJ databases">
        <authorList>
            <person name="Varghese N."/>
            <person name="Submissions S."/>
        </authorList>
    </citation>
    <scope>NUCLEOTIDE SEQUENCE [LARGE SCALE GENOMIC DNA]</scope>
    <source>
        <strain evidence="2 3">DSM 18839</strain>
    </source>
</reference>
<dbReference type="OrthoDB" id="9801997at2"/>
<dbReference type="PANTHER" id="PTHR34846:SF10">
    <property type="entry name" value="CYTOPLASMIC PROTEIN"/>
    <property type="match status" value="1"/>
</dbReference>
<dbReference type="PANTHER" id="PTHR34846">
    <property type="entry name" value="4-CARBOXYMUCONOLACTONE DECARBOXYLASE FAMILY PROTEIN (AFU_ORTHOLOGUE AFUA_6G11590)"/>
    <property type="match status" value="1"/>
</dbReference>
<gene>
    <name evidence="2" type="ORF">SAMN05660686_00067</name>
</gene>